<comment type="caution">
    <text evidence="1">The sequence shown here is derived from an EMBL/GenBank/DDBJ whole genome shotgun (WGS) entry which is preliminary data.</text>
</comment>
<proteinExistence type="predicted"/>
<evidence type="ECO:0000313" key="2">
    <source>
        <dbReference type="Proteomes" id="UP000634136"/>
    </source>
</evidence>
<accession>A0A834TEY7</accession>
<evidence type="ECO:0000313" key="1">
    <source>
        <dbReference type="EMBL" id="KAF7820917.1"/>
    </source>
</evidence>
<reference evidence="1" key="1">
    <citation type="submission" date="2020-09" db="EMBL/GenBank/DDBJ databases">
        <title>Genome-Enabled Discovery of Anthraquinone Biosynthesis in Senna tora.</title>
        <authorList>
            <person name="Kang S.-H."/>
            <person name="Pandey R.P."/>
            <person name="Lee C.-M."/>
            <person name="Sim J.-S."/>
            <person name="Jeong J.-T."/>
            <person name="Choi B.-S."/>
            <person name="Jung M."/>
            <person name="Ginzburg D."/>
            <person name="Zhao K."/>
            <person name="Won S.Y."/>
            <person name="Oh T.-J."/>
            <person name="Yu Y."/>
            <person name="Kim N.-H."/>
            <person name="Lee O.R."/>
            <person name="Lee T.-H."/>
            <person name="Bashyal P."/>
            <person name="Kim T.-S."/>
            <person name="Lee W.-H."/>
            <person name="Kawkins C."/>
            <person name="Kim C.-K."/>
            <person name="Kim J.S."/>
            <person name="Ahn B.O."/>
            <person name="Rhee S.Y."/>
            <person name="Sohng J.K."/>
        </authorList>
    </citation>
    <scope>NUCLEOTIDE SEQUENCE</scope>
    <source>
        <tissue evidence="1">Leaf</tissue>
    </source>
</reference>
<organism evidence="1 2">
    <name type="scientific">Senna tora</name>
    <dbReference type="NCBI Taxonomy" id="362788"/>
    <lineage>
        <taxon>Eukaryota</taxon>
        <taxon>Viridiplantae</taxon>
        <taxon>Streptophyta</taxon>
        <taxon>Embryophyta</taxon>
        <taxon>Tracheophyta</taxon>
        <taxon>Spermatophyta</taxon>
        <taxon>Magnoliopsida</taxon>
        <taxon>eudicotyledons</taxon>
        <taxon>Gunneridae</taxon>
        <taxon>Pentapetalae</taxon>
        <taxon>rosids</taxon>
        <taxon>fabids</taxon>
        <taxon>Fabales</taxon>
        <taxon>Fabaceae</taxon>
        <taxon>Caesalpinioideae</taxon>
        <taxon>Cassia clade</taxon>
        <taxon>Senna</taxon>
    </lineage>
</organism>
<gene>
    <name evidence="1" type="ORF">G2W53_026372</name>
</gene>
<dbReference type="EMBL" id="JAAIUW010000008">
    <property type="protein sequence ID" value="KAF7820917.1"/>
    <property type="molecule type" value="Genomic_DNA"/>
</dbReference>
<protein>
    <submittedName>
        <fullName evidence="1">Uncharacterized protein</fullName>
    </submittedName>
</protein>
<sequence length="36" mass="4076">MATQIEKLLPPFHILIKEIIKLPTMFSAPDPIITNT</sequence>
<keyword evidence="2" id="KW-1185">Reference proteome</keyword>
<dbReference type="AlphaFoldDB" id="A0A834TEY7"/>
<dbReference type="Proteomes" id="UP000634136">
    <property type="component" value="Unassembled WGS sequence"/>
</dbReference>
<name>A0A834TEY7_9FABA</name>